<dbReference type="GO" id="GO:0031267">
    <property type="term" value="F:small GTPase binding"/>
    <property type="evidence" value="ECO:0007669"/>
    <property type="project" value="TreeGrafter"/>
</dbReference>
<feature type="domain" description="C2 DOCK-type" evidence="4">
    <location>
        <begin position="277"/>
        <end position="359"/>
    </location>
</feature>
<evidence type="ECO:0000256" key="3">
    <source>
        <dbReference type="SAM" id="MobiDB-lite"/>
    </source>
</evidence>
<proteinExistence type="inferred from homology"/>
<comment type="caution">
    <text evidence="6">The sequence shown here is derived from an EMBL/GenBank/DDBJ whole genome shotgun (WGS) entry which is preliminary data.</text>
</comment>
<dbReference type="PANTHER" id="PTHR45653:SF10">
    <property type="entry name" value="MYOBLAST CITY, ISOFORM B"/>
    <property type="match status" value="1"/>
</dbReference>
<dbReference type="VEuPathDB" id="FungiDB:PSHT_04911"/>
<dbReference type="InterPro" id="IPR046769">
    <property type="entry name" value="DOCKER_Lobe_A"/>
</dbReference>
<evidence type="ECO:0000259" key="4">
    <source>
        <dbReference type="PROSITE" id="PS51650"/>
    </source>
</evidence>
<dbReference type="GO" id="GO:0005085">
    <property type="term" value="F:guanyl-nucleotide exchange factor activity"/>
    <property type="evidence" value="ECO:0007669"/>
    <property type="project" value="UniProtKB-KW"/>
</dbReference>
<dbReference type="VEuPathDB" id="FungiDB:PSTT_02142"/>
<dbReference type="GO" id="GO:0007264">
    <property type="term" value="P:small GTPase-mediated signal transduction"/>
    <property type="evidence" value="ECO:0007669"/>
    <property type="project" value="InterPro"/>
</dbReference>
<feature type="domain" description="DOCKER" evidence="5">
    <location>
        <begin position="1037"/>
        <end position="1495"/>
    </location>
</feature>
<name>A0A2S4W135_9BASI</name>
<evidence type="ECO:0000256" key="2">
    <source>
        <dbReference type="PROSITE-ProRule" id="PRU00983"/>
    </source>
</evidence>
<dbReference type="Proteomes" id="UP000239156">
    <property type="component" value="Unassembled WGS sequence"/>
</dbReference>
<dbReference type="VEuPathDB" id="FungiDB:PSHT_04912"/>
<gene>
    <name evidence="6" type="ORF">PSTT_02142</name>
</gene>
<dbReference type="InterPro" id="IPR010314">
    <property type="entry name" value="E3_Ub_ligase_DUF913"/>
</dbReference>
<protein>
    <recommendedName>
        <fullName evidence="8">C2 domain-containing protein</fullName>
    </recommendedName>
</protein>
<dbReference type="EMBL" id="PKSL01000012">
    <property type="protein sequence ID" value="POW15480.1"/>
    <property type="molecule type" value="Genomic_DNA"/>
</dbReference>
<reference evidence="6" key="1">
    <citation type="submission" date="2017-12" db="EMBL/GenBank/DDBJ databases">
        <title>Gene loss provides genomic basis for host adaptation in cereal stripe rust fungi.</title>
        <authorList>
            <person name="Xia C."/>
        </authorList>
    </citation>
    <scope>NUCLEOTIDE SEQUENCE [LARGE SCALE GENOMIC DNA]</scope>
    <source>
        <strain evidence="6">93-210</strain>
    </source>
</reference>
<dbReference type="GO" id="GO:0005886">
    <property type="term" value="C:plasma membrane"/>
    <property type="evidence" value="ECO:0007669"/>
    <property type="project" value="TreeGrafter"/>
</dbReference>
<dbReference type="Gene3D" id="1.25.40.410">
    <property type="match status" value="1"/>
</dbReference>
<dbReference type="Pfam" id="PF14429">
    <property type="entry name" value="DOCK-C2"/>
    <property type="match status" value="1"/>
</dbReference>
<accession>A0A2S4W135</accession>
<feature type="region of interest" description="Disordered" evidence="3">
    <location>
        <begin position="1411"/>
        <end position="1450"/>
    </location>
</feature>
<dbReference type="PROSITE" id="PS51651">
    <property type="entry name" value="DOCKER"/>
    <property type="match status" value="1"/>
</dbReference>
<dbReference type="PROSITE" id="PS51650">
    <property type="entry name" value="C2_DOCK"/>
    <property type="match status" value="1"/>
</dbReference>
<feature type="region of interest" description="Disordered" evidence="3">
    <location>
        <begin position="647"/>
        <end position="671"/>
    </location>
</feature>
<dbReference type="InterPro" id="IPR027007">
    <property type="entry name" value="C2_DOCK-type_domain"/>
</dbReference>
<dbReference type="InterPro" id="IPR027357">
    <property type="entry name" value="DOCKER_dom"/>
</dbReference>
<keyword evidence="1" id="KW-0344">Guanine-nucleotide releasing factor</keyword>
<dbReference type="InterPro" id="IPR026791">
    <property type="entry name" value="DOCK"/>
</dbReference>
<dbReference type="InterPro" id="IPR043161">
    <property type="entry name" value="DOCK_C_lobe_A"/>
</dbReference>
<dbReference type="GO" id="GO:0005737">
    <property type="term" value="C:cytoplasm"/>
    <property type="evidence" value="ECO:0007669"/>
    <property type="project" value="TreeGrafter"/>
</dbReference>
<dbReference type="Pfam" id="PF06920">
    <property type="entry name" value="DHR-2_Lobe_A"/>
    <property type="match status" value="1"/>
</dbReference>
<dbReference type="Pfam" id="PF06025">
    <property type="entry name" value="DUF913"/>
    <property type="match status" value="1"/>
</dbReference>
<organism evidence="6 7">
    <name type="scientific">Puccinia striiformis</name>
    <dbReference type="NCBI Taxonomy" id="27350"/>
    <lineage>
        <taxon>Eukaryota</taxon>
        <taxon>Fungi</taxon>
        <taxon>Dikarya</taxon>
        <taxon>Basidiomycota</taxon>
        <taxon>Pucciniomycotina</taxon>
        <taxon>Pucciniomycetes</taxon>
        <taxon>Pucciniales</taxon>
        <taxon>Pucciniaceae</taxon>
        <taxon>Puccinia</taxon>
    </lineage>
</organism>
<sequence length="1552" mass="175689">MSICYRLDQTTVPIPGVKAIDATDKLNPAWNGSFNNTELDPPNVQNSIFLVYQLVKDGVMKTVTGQAHHNSISQSVQEAPNNLSVSPSGYEPEFNSLRNSDVLLASSSTSLLKVVKCSSVIQINLECLRLTTQASTAPSNVFKPPTSRYTMNIFSPVTSTSSRCPKNESIEIQMKTYYSDTSTILKENSLALSDVPVTFRLRFPNVVYPDDSRNEIYIKLWSGDFSNLNVGASKIISSSGSGKNCGGCCIENEYRFGTRTTWGELMKLDISSETIEISQSDKPFAFSYLPLFSANRTFIPDGEHNLILFIYDEQSATPEVYSRVRPTFVPGQLIPGVTLALSKLLIPLKDSFVVRSFLCSTLHTQDEILLRLMKWNTLLDDPDVLRQTLTKLKFASEVEIFSDRRFTNFKPVVDLYIDHHFASTTVSNHLLQSFQILLNNPTSPKNAHPLRCMIKRPKETSAPPSGLMCDAVESKFKHFPSLLTELAKVFTPLELLEKANRFCESTKVSKGKIVMWQLLLQEHIVMSLIFDQAEGRCCQTFSLSHLVRRYPNRGGSRHSSIRQITQGFDHPWIYNVPGSLAQEHDNIRYPLGLLPKLLESYPEFESPTNVEFVQRLGTTASVISSVPIVFPATYVFSLLNSLPPKPNLNPSYTSNDPNNNSNVGQQNNSPPTVQNALEEIAVVMITMVMLAPTRMLKNHLELMLEVEGKVILKLLELVSKILQREFIPTSKINDLERLKEHMDLSRSDFFVLNHGLLSSKLLIIEECPSQKRRVIWKLAGDIRDQGSKIFRKAWESIGDFTISIGLNNHSTLSLINDINLDRTNESNVDQITSNSEKLTDHQIQINEVTRCGGYQVQFVPGYIEPLLELCLSHHDELRSNTVIVVCIHPSQFSAQTSRLAEKKTVIVSEFNLNRDFTVIADEIIDKLDNLLGTAPHENLTNQVDEMSRASFVGQLRVLFNQSPVINKQKFDQDQQDNSLSSSNQPGRIELELKAQVNIFLESRSQFLDLLLSIRNLPPGDEFIDNRVIGTLKLMSFIRNIGRSGIYIHYVHKLVNFHAAHGNFVEAGLPLRLHADSHEWDLNSIVEPMPELSLPKQTVFARKETLYFRILDFLSKGKAWESGIQICKELQEQYEHVTFDYERLSEVLAHQSSLFLKIVKTDRYFSEYFRVAFYGQGFPPSVQNRQFVYRGYEWEKYAAFCDRMHNKHPNAQIFQSQSVSTNELEYAEGQYLQITRAIAEPDRTTVVFKNPEVSSSVVSYYEHNATNNFSHSKPFNKDNVDISDTVRMWVEKTFLLCKDVSPTVLERSEILEIRVLEISAIENAIMIAEQKTRELEIDTPAKTGIPAFRNVFLSTSYLAEHPSQQHPVQMLRKSCLSSRYYVPTVVFVKNFKQEIRRLPLSSSLNPGLLESQQEALEDKQGDRDQQPQQNEGYSSSRSHSSLNERQAIPTIFPVSTSERHTRILRDRDHASVVGSTIAELIRHQLSFTKMVLDATITYPNESDHIRKAVGINAGQVVNIQMKSCPEGIPPPTDIKGSTPSFPLLPTVFLKTQS</sequence>
<dbReference type="Gene3D" id="2.60.40.150">
    <property type="entry name" value="C2 domain"/>
    <property type="match status" value="1"/>
</dbReference>
<dbReference type="CDD" id="cd11684">
    <property type="entry name" value="DHR2_DOCK"/>
    <property type="match status" value="1"/>
</dbReference>
<evidence type="ECO:0000259" key="5">
    <source>
        <dbReference type="PROSITE" id="PS51651"/>
    </source>
</evidence>
<evidence type="ECO:0000313" key="7">
    <source>
        <dbReference type="Proteomes" id="UP000239156"/>
    </source>
</evidence>
<keyword evidence="7" id="KW-1185">Reference proteome</keyword>
<dbReference type="PANTHER" id="PTHR45653">
    <property type="entry name" value="DEDICATOR OF CYTOKINESIS"/>
    <property type="match status" value="1"/>
</dbReference>
<evidence type="ECO:0000313" key="6">
    <source>
        <dbReference type="EMBL" id="POW15480.1"/>
    </source>
</evidence>
<evidence type="ECO:0000256" key="1">
    <source>
        <dbReference type="ARBA" id="ARBA00022658"/>
    </source>
</evidence>
<dbReference type="InterPro" id="IPR035892">
    <property type="entry name" value="C2_domain_sf"/>
</dbReference>
<comment type="similarity">
    <text evidence="2">Belongs to the DOCK family.</text>
</comment>
<evidence type="ECO:0008006" key="8">
    <source>
        <dbReference type="Google" id="ProtNLM"/>
    </source>
</evidence>
<feature type="compositionally biased region" description="Basic and acidic residues" evidence="3">
    <location>
        <begin position="1415"/>
        <end position="1424"/>
    </location>
</feature>
<dbReference type="VEuPathDB" id="FungiDB:PSHT_04914"/>